<evidence type="ECO:0000256" key="1">
    <source>
        <dbReference type="ARBA" id="ARBA00005291"/>
    </source>
</evidence>
<evidence type="ECO:0000313" key="3">
    <source>
        <dbReference type="EMBL" id="SKA71542.1"/>
    </source>
</evidence>
<comment type="similarity">
    <text evidence="1">Belongs to the NipSnap family.</text>
</comment>
<feature type="domain" description="NIPSNAP" evidence="2">
    <location>
        <begin position="4"/>
        <end position="68"/>
    </location>
</feature>
<evidence type="ECO:0000313" key="4">
    <source>
        <dbReference type="Proteomes" id="UP000190460"/>
    </source>
</evidence>
<keyword evidence="4" id="KW-1185">Reference proteome</keyword>
<dbReference type="AlphaFoldDB" id="A0A1T4W2R4"/>
<dbReference type="PANTHER" id="PTHR21017">
    <property type="entry name" value="NIPSNAP-RELATED"/>
    <property type="match status" value="1"/>
</dbReference>
<dbReference type="Pfam" id="PF07978">
    <property type="entry name" value="NIPSNAP"/>
    <property type="match status" value="2"/>
</dbReference>
<organism evidence="3 4">
    <name type="scientific">Thiothrix eikelboomii</name>
    <dbReference type="NCBI Taxonomy" id="92487"/>
    <lineage>
        <taxon>Bacteria</taxon>
        <taxon>Pseudomonadati</taxon>
        <taxon>Pseudomonadota</taxon>
        <taxon>Gammaproteobacteria</taxon>
        <taxon>Thiotrichales</taxon>
        <taxon>Thiotrichaceae</taxon>
        <taxon>Thiothrix</taxon>
    </lineage>
</organism>
<name>A0A1T4W2R4_9GAMM</name>
<dbReference type="Gene3D" id="3.30.70.100">
    <property type="match status" value="1"/>
</dbReference>
<dbReference type="InterPro" id="IPR011008">
    <property type="entry name" value="Dimeric_a/b-barrel"/>
</dbReference>
<accession>A0A1T4W2R4</accession>
<dbReference type="InterPro" id="IPR051557">
    <property type="entry name" value="NipSnap_domain"/>
</dbReference>
<dbReference type="SUPFAM" id="SSF54909">
    <property type="entry name" value="Dimeric alpha+beta barrel"/>
    <property type="match status" value="2"/>
</dbReference>
<dbReference type="Proteomes" id="UP000190460">
    <property type="component" value="Unassembled WGS sequence"/>
</dbReference>
<protein>
    <submittedName>
        <fullName evidence="3">NIPSNAP protein</fullName>
    </submittedName>
</protein>
<dbReference type="InterPro" id="IPR012577">
    <property type="entry name" value="NIPSNAP"/>
</dbReference>
<dbReference type="PANTHER" id="PTHR21017:SF17">
    <property type="entry name" value="PROTEIN NIPSNAP"/>
    <property type="match status" value="1"/>
</dbReference>
<reference evidence="3 4" key="1">
    <citation type="submission" date="2017-02" db="EMBL/GenBank/DDBJ databases">
        <authorList>
            <person name="Peterson S.W."/>
        </authorList>
    </citation>
    <scope>NUCLEOTIDE SEQUENCE [LARGE SCALE GENOMIC DNA]</scope>
    <source>
        <strain evidence="3 4">ATCC 49788</strain>
    </source>
</reference>
<proteinExistence type="inferred from homology"/>
<sequence>MQYYELTTLKTILFGAAKAAPGIQSFLAAGQGQLFGAWAADIGALNEVYLLRGFSDLAALVGERQRVLMSDNPYGCLEYLVNYTTDTYLPFDFVPPIQTGNYGAVYEIRTYHTKLNGLAPTLEKWRAAIPARIEHSAMTIAMYALDGAPRFTQIWPYASANQRAELRAKTVADGIWPPQGGPDWLSPAMTSTLAVPLAFSPLK</sequence>
<dbReference type="EMBL" id="FUYB01000003">
    <property type="protein sequence ID" value="SKA71542.1"/>
    <property type="molecule type" value="Genomic_DNA"/>
</dbReference>
<gene>
    <name evidence="3" type="ORF">SAMN02745130_00866</name>
</gene>
<evidence type="ECO:0000259" key="2">
    <source>
        <dbReference type="Pfam" id="PF07978"/>
    </source>
</evidence>
<feature type="domain" description="NIPSNAP" evidence="2">
    <location>
        <begin position="106"/>
        <end position="201"/>
    </location>
</feature>
<dbReference type="OrthoDB" id="6182832at2"/>
<dbReference type="RefSeq" id="WP_078921358.1">
    <property type="nucleotide sequence ID" value="NZ_FUYB01000003.1"/>
</dbReference>
<dbReference type="STRING" id="92487.SAMN02745130_00866"/>